<feature type="domain" description="GST C-terminal" evidence="5">
    <location>
        <begin position="96"/>
        <end position="223"/>
    </location>
</feature>
<dbReference type="PROSITE" id="PS50404">
    <property type="entry name" value="GST_NTER"/>
    <property type="match status" value="1"/>
</dbReference>
<gene>
    <name evidence="6" type="ORF">PECUL_23A001280</name>
</gene>
<dbReference type="PANTHER" id="PTHR11571:SF230">
    <property type="entry name" value="GLUTATHIONE TRANSFERASE"/>
    <property type="match status" value="1"/>
</dbReference>
<dbReference type="SFLD" id="SFLDS00019">
    <property type="entry name" value="Glutathione_Transferase_(cytos"/>
    <property type="match status" value="1"/>
</dbReference>
<dbReference type="Proteomes" id="UP001295444">
    <property type="component" value="Chromosome 02"/>
</dbReference>
<feature type="domain" description="GST N-terminal" evidence="4">
    <location>
        <begin position="14"/>
        <end position="94"/>
    </location>
</feature>
<dbReference type="SFLD" id="SFLDG01205">
    <property type="entry name" value="AMPS.1"/>
    <property type="match status" value="1"/>
</dbReference>
<dbReference type="InterPro" id="IPR004045">
    <property type="entry name" value="Glutathione_S-Trfase_N"/>
</dbReference>
<dbReference type="SUPFAM" id="SSF52833">
    <property type="entry name" value="Thioredoxin-like"/>
    <property type="match status" value="1"/>
</dbReference>
<dbReference type="PANTHER" id="PTHR11571">
    <property type="entry name" value="GLUTATHIONE S-TRANSFERASE"/>
    <property type="match status" value="1"/>
</dbReference>
<dbReference type="InterPro" id="IPR036282">
    <property type="entry name" value="Glutathione-S-Trfase_C_sf"/>
</dbReference>
<dbReference type="InterPro" id="IPR003080">
    <property type="entry name" value="GST_alpha"/>
</dbReference>
<dbReference type="PROSITE" id="PS50405">
    <property type="entry name" value="GST_CTER"/>
    <property type="match status" value="1"/>
</dbReference>
<dbReference type="GO" id="GO:0004364">
    <property type="term" value="F:glutathione transferase activity"/>
    <property type="evidence" value="ECO:0007669"/>
    <property type="project" value="UniProtKB-EC"/>
</dbReference>
<dbReference type="PRINTS" id="PR01266">
    <property type="entry name" value="GSTRNSFRASEA"/>
</dbReference>
<proteinExistence type="inferred from homology"/>
<dbReference type="EC" id="2.5.1.18" evidence="2"/>
<evidence type="ECO:0000256" key="3">
    <source>
        <dbReference type="ARBA" id="ARBA00022679"/>
    </source>
</evidence>
<dbReference type="GO" id="GO:0006749">
    <property type="term" value="P:glutathione metabolic process"/>
    <property type="evidence" value="ECO:0007669"/>
    <property type="project" value="TreeGrafter"/>
</dbReference>
<dbReference type="InterPro" id="IPR036249">
    <property type="entry name" value="Thioredoxin-like_sf"/>
</dbReference>
<dbReference type="SFLD" id="SFLDG00363">
    <property type="entry name" value="AMPS_(cytGST):_Alpha-__Mu-__Pi"/>
    <property type="match status" value="1"/>
</dbReference>
<dbReference type="Gene3D" id="1.20.1050.10">
    <property type="match status" value="1"/>
</dbReference>
<keyword evidence="3" id="KW-0808">Transferase</keyword>
<evidence type="ECO:0000259" key="5">
    <source>
        <dbReference type="PROSITE" id="PS50405"/>
    </source>
</evidence>
<dbReference type="InterPro" id="IPR010987">
    <property type="entry name" value="Glutathione-S-Trfase_C-like"/>
</dbReference>
<dbReference type="InterPro" id="IPR004046">
    <property type="entry name" value="GST_C"/>
</dbReference>
<dbReference type="InterPro" id="IPR050213">
    <property type="entry name" value="GST_superfamily"/>
</dbReference>
<evidence type="ECO:0000259" key="4">
    <source>
        <dbReference type="PROSITE" id="PS50404"/>
    </source>
</evidence>
<name>A0AAD1RD85_PELCU</name>
<dbReference type="InterPro" id="IPR040079">
    <property type="entry name" value="Glutathione_S-Trfase"/>
</dbReference>
<evidence type="ECO:0000256" key="1">
    <source>
        <dbReference type="ARBA" id="ARBA00011055"/>
    </source>
</evidence>
<keyword evidence="7" id="KW-1185">Reference proteome</keyword>
<dbReference type="EMBL" id="OW240913">
    <property type="protein sequence ID" value="CAH2248676.1"/>
    <property type="molecule type" value="Genomic_DNA"/>
</dbReference>
<dbReference type="Gene3D" id="3.40.30.10">
    <property type="entry name" value="Glutaredoxin"/>
    <property type="match status" value="1"/>
</dbReference>
<dbReference type="AlphaFoldDB" id="A0AAD1RD85"/>
<dbReference type="Pfam" id="PF02798">
    <property type="entry name" value="GST_N"/>
    <property type="match status" value="1"/>
</dbReference>
<evidence type="ECO:0000313" key="6">
    <source>
        <dbReference type="EMBL" id="CAH2248676.1"/>
    </source>
</evidence>
<accession>A0AAD1RD85</accession>
<comment type="similarity">
    <text evidence="1">Belongs to the GST superfamily. Alpha family.</text>
</comment>
<dbReference type="FunFam" id="1.20.1050.10:FF:000005">
    <property type="entry name" value="Glutathione S-transferase A1"/>
    <property type="match status" value="1"/>
</dbReference>
<organism evidence="6 7">
    <name type="scientific">Pelobates cultripes</name>
    <name type="common">Western spadefoot toad</name>
    <dbReference type="NCBI Taxonomy" id="61616"/>
    <lineage>
        <taxon>Eukaryota</taxon>
        <taxon>Metazoa</taxon>
        <taxon>Chordata</taxon>
        <taxon>Craniata</taxon>
        <taxon>Vertebrata</taxon>
        <taxon>Euteleostomi</taxon>
        <taxon>Amphibia</taxon>
        <taxon>Batrachia</taxon>
        <taxon>Anura</taxon>
        <taxon>Pelobatoidea</taxon>
        <taxon>Pelobatidae</taxon>
        <taxon>Pelobates</taxon>
    </lineage>
</organism>
<dbReference type="CDD" id="cd03208">
    <property type="entry name" value="GST_C_Alpha"/>
    <property type="match status" value="1"/>
</dbReference>
<evidence type="ECO:0000313" key="7">
    <source>
        <dbReference type="Proteomes" id="UP001295444"/>
    </source>
</evidence>
<dbReference type="Pfam" id="PF14497">
    <property type="entry name" value="GST_C_3"/>
    <property type="match status" value="1"/>
</dbReference>
<evidence type="ECO:0000256" key="2">
    <source>
        <dbReference type="ARBA" id="ARBA00012452"/>
    </source>
</evidence>
<reference evidence="6" key="1">
    <citation type="submission" date="2022-03" db="EMBL/GenBank/DDBJ databases">
        <authorList>
            <person name="Alioto T."/>
            <person name="Alioto T."/>
            <person name="Gomez Garrido J."/>
        </authorList>
    </citation>
    <scope>NUCLEOTIDE SEQUENCE</scope>
</reference>
<sequence length="234" mass="27406">MRAYFIFRILNMAGKPKLYYFNGRGKMESIRWLLATVGVEFEEVFLEKREQYEALLKERALLFQQVPMVEIDGMKLVQSKAILQYIARKHNLYGKDLKESVLIDMYVEGTTDLMELFMSHPFLLPEDKEKNIELIIEKAKKRYFPVYEKVLQDHGENFLVGNKLSSADVQLLEAILMVEEKSADILSEFPLLQAFKERISKIPTIKAFLQPGSKRKHQPDDTYVATVREVLRMY</sequence>
<protein>
    <recommendedName>
        <fullName evidence="2">glutathione transferase</fullName>
        <ecNumber evidence="2">2.5.1.18</ecNumber>
    </recommendedName>
</protein>
<dbReference type="SUPFAM" id="SSF47616">
    <property type="entry name" value="GST C-terminal domain-like"/>
    <property type="match status" value="1"/>
</dbReference>